<name>A0A484TIW0_9ZZZZ</name>
<evidence type="ECO:0000313" key="3">
    <source>
        <dbReference type="EMBL" id="VFR88220.1"/>
    </source>
</evidence>
<evidence type="ECO:0000313" key="4">
    <source>
        <dbReference type="EMBL" id="VFS24093.1"/>
    </source>
</evidence>
<proteinExistence type="predicted"/>
<dbReference type="EMBL" id="CAADIP010000023">
    <property type="protein sequence ID" value="VFR88220.1"/>
    <property type="molecule type" value="Genomic_DNA"/>
</dbReference>
<reference evidence="2" key="1">
    <citation type="submission" date="2019-03" db="EMBL/GenBank/DDBJ databases">
        <authorList>
            <person name="Danneels B."/>
        </authorList>
    </citation>
    <scope>NUCLEOTIDE SEQUENCE</scope>
</reference>
<dbReference type="AlphaFoldDB" id="A0A484TIW0"/>
<evidence type="ECO:0000313" key="1">
    <source>
        <dbReference type="EMBL" id="VFR54794.1"/>
    </source>
</evidence>
<organism evidence="2">
    <name type="scientific">plant metagenome</name>
    <dbReference type="NCBI Taxonomy" id="1297885"/>
    <lineage>
        <taxon>unclassified sequences</taxon>
        <taxon>metagenomes</taxon>
        <taxon>organismal metagenomes</taxon>
    </lineage>
</organism>
<gene>
    <name evidence="1" type="ORF">BRI6_1113</name>
    <name evidence="2" type="ORF">BRI9_1167</name>
    <name evidence="3" type="ORF">IVO3_1164</name>
    <name evidence="4" type="ORF">RAN7_1103</name>
</gene>
<dbReference type="EMBL" id="CAADII010000037">
    <property type="protein sequence ID" value="VFR54794.1"/>
    <property type="molecule type" value="Genomic_DNA"/>
</dbReference>
<protein>
    <submittedName>
        <fullName evidence="2">Uncharacterized protein</fullName>
    </submittedName>
</protein>
<evidence type="ECO:0000313" key="2">
    <source>
        <dbReference type="EMBL" id="VFR73469.1"/>
    </source>
</evidence>
<dbReference type="EMBL" id="CAADIZ010000027">
    <property type="protein sequence ID" value="VFS24093.1"/>
    <property type="molecule type" value="Genomic_DNA"/>
</dbReference>
<sequence>MAQQEVRPAPGRNGFKYRQRYGVIVICTDEAHQQEVYQALKRAGYTLKVVAV</sequence>
<accession>A0A484TIW0</accession>
<dbReference type="EMBL" id="CAADIK010000035">
    <property type="protein sequence ID" value="VFR73469.1"/>
    <property type="molecule type" value="Genomic_DNA"/>
</dbReference>